<dbReference type="Gene3D" id="3.30.200.20">
    <property type="entry name" value="Phosphorylase Kinase, domain 1"/>
    <property type="match status" value="1"/>
</dbReference>
<accession>A0A6A5W9K2</accession>
<dbReference type="OrthoDB" id="4062651at2759"/>
<keyword evidence="4" id="KW-1185">Reference proteome</keyword>
<reference evidence="3" key="1">
    <citation type="journal article" date="2020" name="Stud. Mycol.">
        <title>101 Dothideomycetes genomes: a test case for predicting lifestyles and emergence of pathogens.</title>
        <authorList>
            <person name="Haridas S."/>
            <person name="Albert R."/>
            <person name="Binder M."/>
            <person name="Bloem J."/>
            <person name="Labutti K."/>
            <person name="Salamov A."/>
            <person name="Andreopoulos B."/>
            <person name="Baker S."/>
            <person name="Barry K."/>
            <person name="Bills G."/>
            <person name="Bluhm B."/>
            <person name="Cannon C."/>
            <person name="Castanera R."/>
            <person name="Culley D."/>
            <person name="Daum C."/>
            <person name="Ezra D."/>
            <person name="Gonzalez J."/>
            <person name="Henrissat B."/>
            <person name="Kuo A."/>
            <person name="Liang C."/>
            <person name="Lipzen A."/>
            <person name="Lutzoni F."/>
            <person name="Magnuson J."/>
            <person name="Mondo S."/>
            <person name="Nolan M."/>
            <person name="Ohm R."/>
            <person name="Pangilinan J."/>
            <person name="Park H.-J."/>
            <person name="Ramirez L."/>
            <person name="Alfaro M."/>
            <person name="Sun H."/>
            <person name="Tritt A."/>
            <person name="Yoshinaga Y."/>
            <person name="Zwiers L.-H."/>
            <person name="Turgeon B."/>
            <person name="Goodwin S."/>
            <person name="Spatafora J."/>
            <person name="Crous P."/>
            <person name="Grigoriev I."/>
        </authorList>
    </citation>
    <scope>NUCLEOTIDE SEQUENCE</scope>
    <source>
        <strain evidence="3">CBS 123094</strain>
    </source>
</reference>
<evidence type="ECO:0000313" key="4">
    <source>
        <dbReference type="Proteomes" id="UP000799779"/>
    </source>
</evidence>
<dbReference type="Pfam" id="PF00069">
    <property type="entry name" value="Pkinase"/>
    <property type="match status" value="1"/>
</dbReference>
<sequence length="414" mass="46536">MVYDNNSHTEARESFYTAPTSFGASKRGRSFFTAPSYLTKDSKGEYHTVRRGQTTVDTQYRAELRSIGLIAGDAAQELNWSGRGMHVEFAKDEEIPLRNITPIAETWKARVEAVTCGRIRVCRKTQRVHKRFTAAEALEEVRHLQVLQHSHIIKLIGSYYQDKSLSILTYPVADSDLSQFMKDLAQTANEFSTTEASLRLLMGNFFSCLSSATAFVHLSRIKHMDIKPANILISVGPSRPPTFHLFLTDFGISRAIQDQDESQTDGRTGRTEMYCSPEVSAEEPRGRASDIFSLGCVFTEILSCICGRTVQEFRDFRTDEGKSFHRNLSLVLQWIEELPLEPLEGRSEWESTMMKMLEKDPSARPTAFELIEIFPERGCCKKGPAPLEPSLPRLPDHGGMLIPPLPPVPALIAS</sequence>
<keyword evidence="3" id="KW-0418">Kinase</keyword>
<dbReference type="PROSITE" id="PS50011">
    <property type="entry name" value="PROTEIN_KINASE_DOM"/>
    <property type="match status" value="1"/>
</dbReference>
<evidence type="ECO:0000256" key="1">
    <source>
        <dbReference type="SAM" id="MobiDB-lite"/>
    </source>
</evidence>
<dbReference type="CDD" id="cd00180">
    <property type="entry name" value="PKc"/>
    <property type="match status" value="1"/>
</dbReference>
<evidence type="ECO:0000259" key="2">
    <source>
        <dbReference type="PROSITE" id="PS50011"/>
    </source>
</evidence>
<gene>
    <name evidence="3" type="ORF">P154DRAFT_537622</name>
</gene>
<dbReference type="GO" id="GO:0005737">
    <property type="term" value="C:cytoplasm"/>
    <property type="evidence" value="ECO:0007669"/>
    <property type="project" value="TreeGrafter"/>
</dbReference>
<dbReference type="AlphaFoldDB" id="A0A6A5W9K2"/>
<protein>
    <submittedName>
        <fullName evidence="3">Kinase-like protein</fullName>
    </submittedName>
</protein>
<dbReference type="InterPro" id="IPR008271">
    <property type="entry name" value="Ser/Thr_kinase_AS"/>
</dbReference>
<dbReference type="InterPro" id="IPR011009">
    <property type="entry name" value="Kinase-like_dom_sf"/>
</dbReference>
<dbReference type="PANTHER" id="PTHR44167:SF24">
    <property type="entry name" value="SERINE_THREONINE-PROTEIN KINASE CHK2"/>
    <property type="match status" value="1"/>
</dbReference>
<dbReference type="GO" id="GO:0005524">
    <property type="term" value="F:ATP binding"/>
    <property type="evidence" value="ECO:0007669"/>
    <property type="project" value="InterPro"/>
</dbReference>
<feature type="domain" description="Protein kinase" evidence="2">
    <location>
        <begin position="35"/>
        <end position="391"/>
    </location>
</feature>
<dbReference type="GO" id="GO:0005634">
    <property type="term" value="C:nucleus"/>
    <property type="evidence" value="ECO:0007669"/>
    <property type="project" value="TreeGrafter"/>
</dbReference>
<feature type="region of interest" description="Disordered" evidence="1">
    <location>
        <begin position="258"/>
        <end position="280"/>
    </location>
</feature>
<keyword evidence="3" id="KW-0808">Transferase</keyword>
<dbReference type="SUPFAM" id="SSF56112">
    <property type="entry name" value="Protein kinase-like (PK-like)"/>
    <property type="match status" value="1"/>
</dbReference>
<dbReference type="Proteomes" id="UP000799779">
    <property type="component" value="Unassembled WGS sequence"/>
</dbReference>
<dbReference type="GO" id="GO:0004674">
    <property type="term" value="F:protein serine/threonine kinase activity"/>
    <property type="evidence" value="ECO:0007669"/>
    <property type="project" value="TreeGrafter"/>
</dbReference>
<dbReference type="EMBL" id="ML977620">
    <property type="protein sequence ID" value="KAF1996821.1"/>
    <property type="molecule type" value="Genomic_DNA"/>
</dbReference>
<dbReference type="PROSITE" id="PS00108">
    <property type="entry name" value="PROTEIN_KINASE_ST"/>
    <property type="match status" value="1"/>
</dbReference>
<dbReference type="GO" id="GO:0044773">
    <property type="term" value="P:mitotic DNA damage checkpoint signaling"/>
    <property type="evidence" value="ECO:0007669"/>
    <property type="project" value="TreeGrafter"/>
</dbReference>
<dbReference type="Gene3D" id="1.10.510.10">
    <property type="entry name" value="Transferase(Phosphotransferase) domain 1"/>
    <property type="match status" value="1"/>
</dbReference>
<dbReference type="PANTHER" id="PTHR44167">
    <property type="entry name" value="OVARIAN-SPECIFIC SERINE/THREONINE-PROTEIN KINASE LOK-RELATED"/>
    <property type="match status" value="1"/>
</dbReference>
<name>A0A6A5W9K2_9PLEO</name>
<dbReference type="SMART" id="SM00220">
    <property type="entry name" value="S_TKc"/>
    <property type="match status" value="1"/>
</dbReference>
<dbReference type="InterPro" id="IPR000719">
    <property type="entry name" value="Prot_kinase_dom"/>
</dbReference>
<proteinExistence type="predicted"/>
<organism evidence="3 4">
    <name type="scientific">Amniculicola lignicola CBS 123094</name>
    <dbReference type="NCBI Taxonomy" id="1392246"/>
    <lineage>
        <taxon>Eukaryota</taxon>
        <taxon>Fungi</taxon>
        <taxon>Dikarya</taxon>
        <taxon>Ascomycota</taxon>
        <taxon>Pezizomycotina</taxon>
        <taxon>Dothideomycetes</taxon>
        <taxon>Pleosporomycetidae</taxon>
        <taxon>Pleosporales</taxon>
        <taxon>Amniculicolaceae</taxon>
        <taxon>Amniculicola</taxon>
    </lineage>
</organism>
<evidence type="ECO:0000313" key="3">
    <source>
        <dbReference type="EMBL" id="KAF1996821.1"/>
    </source>
</evidence>